<dbReference type="AlphaFoldDB" id="A0A1A8XS92"/>
<sequence>MFSESLPQPKTPSDRVLRRLRFNNGRNLDRLEAMLIHVLYEYAFTVYKEHGIVAAFLENMREAESGVETRVLRRKQESDVVMFFQTELLTRH</sequence>
<protein>
    <submittedName>
        <fullName evidence="1">Uncharacterized protein</fullName>
    </submittedName>
</protein>
<gene>
    <name evidence="1" type="ORF">PROAA_1980008</name>
</gene>
<accession>A0A1A8XS92</accession>
<reference evidence="1 2" key="1">
    <citation type="submission" date="2016-06" db="EMBL/GenBank/DDBJ databases">
        <authorList>
            <person name="Kjaerup R.B."/>
            <person name="Dalgaard T.S."/>
            <person name="Juul-Madsen H.R."/>
        </authorList>
    </citation>
    <scope>NUCLEOTIDE SEQUENCE [LARGE SCALE GENOMIC DNA]</scope>
    <source>
        <strain evidence="1">2</strain>
    </source>
</reference>
<dbReference type="Proteomes" id="UP000199600">
    <property type="component" value="Unassembled WGS sequence"/>
</dbReference>
<evidence type="ECO:0000313" key="2">
    <source>
        <dbReference type="Proteomes" id="UP000199600"/>
    </source>
</evidence>
<keyword evidence="2" id="KW-1185">Reference proteome</keyword>
<dbReference type="EMBL" id="FLQY01000110">
    <property type="protein sequence ID" value="SBT06813.1"/>
    <property type="molecule type" value="Genomic_DNA"/>
</dbReference>
<organism evidence="1 2">
    <name type="scientific">Candidatus Propionivibrio aalborgensis</name>
    <dbReference type="NCBI Taxonomy" id="1860101"/>
    <lineage>
        <taxon>Bacteria</taxon>
        <taxon>Pseudomonadati</taxon>
        <taxon>Pseudomonadota</taxon>
        <taxon>Betaproteobacteria</taxon>
        <taxon>Rhodocyclales</taxon>
        <taxon>Rhodocyclaceae</taxon>
        <taxon>Propionivibrio</taxon>
    </lineage>
</organism>
<proteinExistence type="predicted"/>
<name>A0A1A8XS92_9RHOO</name>
<evidence type="ECO:0000313" key="1">
    <source>
        <dbReference type="EMBL" id="SBT06813.1"/>
    </source>
</evidence>